<protein>
    <submittedName>
        <fullName evidence="1">Uncharacterized protein</fullName>
    </submittedName>
</protein>
<dbReference type="EMBL" id="SMLW01000199">
    <property type="protein sequence ID" value="MTI23480.1"/>
    <property type="molecule type" value="Genomic_DNA"/>
</dbReference>
<proteinExistence type="predicted"/>
<reference evidence="1 2" key="1">
    <citation type="submission" date="2019-02" db="EMBL/GenBank/DDBJ databases">
        <authorList>
            <person name="Goldberg S.R."/>
            <person name="Haltli B.A."/>
            <person name="Correa H."/>
            <person name="Russell K.G."/>
        </authorList>
    </citation>
    <scope>NUCLEOTIDE SEQUENCE [LARGE SCALE GENOMIC DNA]</scope>
    <source>
        <strain evidence="1 2">JCM 16186</strain>
    </source>
</reference>
<evidence type="ECO:0000313" key="1">
    <source>
        <dbReference type="EMBL" id="MTI23480.1"/>
    </source>
</evidence>
<gene>
    <name evidence="1" type="ORF">E1163_00800</name>
</gene>
<dbReference type="Proteomes" id="UP000798808">
    <property type="component" value="Unassembled WGS sequence"/>
</dbReference>
<evidence type="ECO:0000313" key="2">
    <source>
        <dbReference type="Proteomes" id="UP000798808"/>
    </source>
</evidence>
<dbReference type="RefSeq" id="WP_155168624.1">
    <property type="nucleotide sequence ID" value="NZ_SMLW01000199.1"/>
</dbReference>
<accession>A0ABW9RJQ0</accession>
<feature type="non-terminal residue" evidence="1">
    <location>
        <position position="659"/>
    </location>
</feature>
<sequence length="659" mass="70346">MRYHSGKSGQTVVPGTYGNLRFFNANKSFITGETYVVLGVFAPGTTTAVTPIDYTMSFQGTSQTIPTFNYDNVIIGATSATSSQSISVDGDFTVNTSFTSTETVTFSGSSLQNISGLGTIRFYDVNANQSISNNASTSLRGVLTLGSSVTFDADGSGSGTFTLLSDVNSDAAIAAIPSGSSISGNITYQRYFMASDVWVNFGIPVNGATVADLQDDFPISGTFTGASTGTGIGTNPSMYYYDESVTGDINQGWVSHPGNSNTEAVSSTVGYSAYMRAEYTGSGATIDVTGTINQGNVDLGVGFTSTPDAGDGYNLVVNPYPSPIDWNSESWTKTNIAAVASVWDGASGIYRYSGGGGWDGIAASGQAIWVQATSSGASLIATENVKTVASRNPSFYRNGEIRTNRVVISAMDSQGNEDRAFLLFDIPKATQEYDAVYDARKLPNRIHNVSIATPSGDELAINAVDEVNCSFSAAIQLTNIKTGVYSFSFEGVNETFADEVIFKDNYLGTSQVISDRTGSVSFSVDESVPSTFGRERFELVFKRATVNPIQQLTSDATEYSDDKIILILENTQKGISYELFDGSLSSLGDARLGNGQLIEYEVDKNTLNPGINYFSVKAYSPYGCGDGYMMEKIFAYNNQTTIEGKITALNEQQHLDKQL</sequence>
<organism evidence="1 2">
    <name type="scientific">Fulvivirga kasyanovii</name>
    <dbReference type="NCBI Taxonomy" id="396812"/>
    <lineage>
        <taxon>Bacteria</taxon>
        <taxon>Pseudomonadati</taxon>
        <taxon>Bacteroidota</taxon>
        <taxon>Cytophagia</taxon>
        <taxon>Cytophagales</taxon>
        <taxon>Fulvivirgaceae</taxon>
        <taxon>Fulvivirga</taxon>
    </lineage>
</organism>
<comment type="caution">
    <text evidence="1">The sequence shown here is derived from an EMBL/GenBank/DDBJ whole genome shotgun (WGS) entry which is preliminary data.</text>
</comment>
<keyword evidence="2" id="KW-1185">Reference proteome</keyword>
<name>A0ABW9RJQ0_9BACT</name>